<dbReference type="Pfam" id="PF02909">
    <property type="entry name" value="TetR_C_1"/>
    <property type="match status" value="1"/>
</dbReference>
<dbReference type="PROSITE" id="PS50977">
    <property type="entry name" value="HTH_TETR_2"/>
    <property type="match status" value="1"/>
</dbReference>
<dbReference type="Gene3D" id="1.10.10.60">
    <property type="entry name" value="Homeodomain-like"/>
    <property type="match status" value="1"/>
</dbReference>
<dbReference type="SUPFAM" id="SSF48498">
    <property type="entry name" value="Tetracyclin repressor-like, C-terminal domain"/>
    <property type="match status" value="1"/>
</dbReference>
<dbReference type="EMBL" id="CP109527">
    <property type="protein sequence ID" value="WTY35564.1"/>
    <property type="molecule type" value="Genomic_DNA"/>
</dbReference>
<reference evidence="6 7" key="1">
    <citation type="submission" date="2022-10" db="EMBL/GenBank/DDBJ databases">
        <title>The complete genomes of actinobacterial strains from the NBC collection.</title>
        <authorList>
            <person name="Joergensen T.S."/>
            <person name="Alvarez Arevalo M."/>
            <person name="Sterndorff E.B."/>
            <person name="Faurdal D."/>
            <person name="Vuksanovic O."/>
            <person name="Mourched A.-S."/>
            <person name="Charusanti P."/>
            <person name="Shaw S."/>
            <person name="Blin K."/>
            <person name="Weber T."/>
        </authorList>
    </citation>
    <scope>NUCLEOTIDE SEQUENCE [LARGE SCALE GENOMIC DNA]</scope>
    <source>
        <strain evidence="6 7">NBC_01413</strain>
    </source>
</reference>
<gene>
    <name evidence="6" type="ORF">OG308_30565</name>
</gene>
<keyword evidence="1" id="KW-0805">Transcription regulation</keyword>
<name>A0ABZ1N6X2_9NOCA</name>
<feature type="domain" description="HTH tetR-type" evidence="5">
    <location>
        <begin position="33"/>
        <end position="93"/>
    </location>
</feature>
<dbReference type="InterPro" id="IPR001647">
    <property type="entry name" value="HTH_TetR"/>
</dbReference>
<accession>A0ABZ1N6X2</accession>
<dbReference type="SUPFAM" id="SSF46689">
    <property type="entry name" value="Homeodomain-like"/>
    <property type="match status" value="1"/>
</dbReference>
<keyword evidence="3" id="KW-0804">Transcription</keyword>
<feature type="DNA-binding region" description="H-T-H motif" evidence="4">
    <location>
        <begin position="56"/>
        <end position="75"/>
    </location>
</feature>
<protein>
    <submittedName>
        <fullName evidence="6">TetR/AcrR family transcriptional regulator</fullName>
    </submittedName>
</protein>
<evidence type="ECO:0000256" key="1">
    <source>
        <dbReference type="ARBA" id="ARBA00023015"/>
    </source>
</evidence>
<dbReference type="InterPro" id="IPR004111">
    <property type="entry name" value="Repressor_TetR_C"/>
</dbReference>
<evidence type="ECO:0000256" key="2">
    <source>
        <dbReference type="ARBA" id="ARBA00023125"/>
    </source>
</evidence>
<dbReference type="InterPro" id="IPR036271">
    <property type="entry name" value="Tet_transcr_reg_TetR-rel_C_sf"/>
</dbReference>
<evidence type="ECO:0000256" key="3">
    <source>
        <dbReference type="ARBA" id="ARBA00023163"/>
    </source>
</evidence>
<keyword evidence="7" id="KW-1185">Reference proteome</keyword>
<dbReference type="InterPro" id="IPR009057">
    <property type="entry name" value="Homeodomain-like_sf"/>
</dbReference>
<keyword evidence="2 4" id="KW-0238">DNA-binding</keyword>
<organism evidence="6 7">
    <name type="scientific">Nocardia salmonicida</name>
    <dbReference type="NCBI Taxonomy" id="53431"/>
    <lineage>
        <taxon>Bacteria</taxon>
        <taxon>Bacillati</taxon>
        <taxon>Actinomycetota</taxon>
        <taxon>Actinomycetes</taxon>
        <taxon>Mycobacteriales</taxon>
        <taxon>Nocardiaceae</taxon>
        <taxon>Nocardia</taxon>
    </lineage>
</organism>
<sequence length="244" mass="26893">MARKTDAKPRDLHTGAALLWSAYEEPTHSPKSGLTITGITTAAVARADADGLEAVSMNKVAAEFGVSGMALYRHIPGKTELIELMVEAVLTVKPELPESEAGWRAQLLIWARQLLAIYRAHPWLLAATAMRRQLMGPHQLHWMDAALAALESTGLQAAERHQIFLLIAGHVRNLAQQHADFDADHEREWQQLTVELVDRHAEHFPALAKTLTDTTTPIDPLTFGLDRIFDGVQTLIDHADAALT</sequence>
<evidence type="ECO:0000313" key="7">
    <source>
        <dbReference type="Proteomes" id="UP001621418"/>
    </source>
</evidence>
<dbReference type="PANTHER" id="PTHR30055:SF151">
    <property type="entry name" value="TRANSCRIPTIONAL REGULATORY PROTEIN"/>
    <property type="match status" value="1"/>
</dbReference>
<evidence type="ECO:0000256" key="4">
    <source>
        <dbReference type="PROSITE-ProRule" id="PRU00335"/>
    </source>
</evidence>
<dbReference type="Proteomes" id="UP001621418">
    <property type="component" value="Chromosome"/>
</dbReference>
<dbReference type="RefSeq" id="WP_405147862.1">
    <property type="nucleotide sequence ID" value="NZ_CP109527.1"/>
</dbReference>
<dbReference type="Pfam" id="PF00440">
    <property type="entry name" value="TetR_N"/>
    <property type="match status" value="1"/>
</dbReference>
<dbReference type="InterPro" id="IPR050109">
    <property type="entry name" value="HTH-type_TetR-like_transc_reg"/>
</dbReference>
<dbReference type="PANTHER" id="PTHR30055">
    <property type="entry name" value="HTH-TYPE TRANSCRIPTIONAL REGULATOR RUTR"/>
    <property type="match status" value="1"/>
</dbReference>
<dbReference type="Gene3D" id="1.10.357.10">
    <property type="entry name" value="Tetracycline Repressor, domain 2"/>
    <property type="match status" value="1"/>
</dbReference>
<evidence type="ECO:0000313" key="6">
    <source>
        <dbReference type="EMBL" id="WTY35564.1"/>
    </source>
</evidence>
<proteinExistence type="predicted"/>
<evidence type="ECO:0000259" key="5">
    <source>
        <dbReference type="PROSITE" id="PS50977"/>
    </source>
</evidence>